<dbReference type="Gene3D" id="3.60.10.10">
    <property type="entry name" value="Endonuclease/exonuclease/phosphatase"/>
    <property type="match status" value="1"/>
</dbReference>
<dbReference type="InterPro" id="IPR036691">
    <property type="entry name" value="Endo/exonu/phosph_ase_sf"/>
</dbReference>
<comment type="caution">
    <text evidence="2">The sequence shown here is derived from an EMBL/GenBank/DDBJ whole genome shotgun (WGS) entry which is preliminary data.</text>
</comment>
<dbReference type="SUPFAM" id="SSF56219">
    <property type="entry name" value="DNase I-like"/>
    <property type="match status" value="1"/>
</dbReference>
<proteinExistence type="predicted"/>
<dbReference type="EMBL" id="DSMG01000053">
    <property type="protein sequence ID" value="HDX30794.1"/>
    <property type="molecule type" value="Genomic_DNA"/>
</dbReference>
<dbReference type="PANTHER" id="PTHR42834:SF1">
    <property type="entry name" value="ENDONUCLEASE_EXONUCLEASE_PHOSPHATASE FAMILY PROTEIN (AFU_ORTHOLOGUE AFUA_3G09210)"/>
    <property type="match status" value="1"/>
</dbReference>
<sequence>MPNHFIAFWNLENLFAPEGFPEREPWIAKAMATDLRGWTEALFERKIDQLASIICRMNEGRGPDILGVCEVENAYALRRLAGRLNSGLAQRQYNVVHFDARLDRRGIDTAFIFDSARYTFDPAAVFSHFVLRRTGTRDITQVTFTTERGNDLIALCNHWPSRRGGAYESRGFRMTAGETLSYWHQRIWEVRGRDIPIIAMGDFNDEPFDESLTTHARATRERGDVERAISAVRFYNLSWRYVQQPCQDSKGRLRMLNGTFYFGGDGFLFDQFLVSRGLLQKKSPIQVMEETARIEAFPAIIDHRTAQGPIPFGLPKGNAKRNTNINGFSDHFPISVVLHER</sequence>
<dbReference type="Pfam" id="PF19580">
    <property type="entry name" value="Exo_endo_phos_3"/>
    <property type="match status" value="1"/>
</dbReference>
<keyword evidence="2" id="KW-0378">Hydrolase</keyword>
<feature type="domain" description="Endonuclease/exonuclease/phosphatase" evidence="1">
    <location>
        <begin position="6"/>
        <end position="338"/>
    </location>
</feature>
<dbReference type="InterPro" id="IPR005135">
    <property type="entry name" value="Endo/exonuclease/phosphatase"/>
</dbReference>
<keyword evidence="2" id="KW-0255">Endonuclease</keyword>
<organism evidence="2">
    <name type="scientific">Caldilinea aerophila</name>
    <dbReference type="NCBI Taxonomy" id="133453"/>
    <lineage>
        <taxon>Bacteria</taxon>
        <taxon>Bacillati</taxon>
        <taxon>Chloroflexota</taxon>
        <taxon>Caldilineae</taxon>
        <taxon>Caldilineales</taxon>
        <taxon>Caldilineaceae</taxon>
        <taxon>Caldilinea</taxon>
    </lineage>
</organism>
<evidence type="ECO:0000313" key="2">
    <source>
        <dbReference type="EMBL" id="HDX30794.1"/>
    </source>
</evidence>
<reference evidence="2" key="1">
    <citation type="journal article" date="2020" name="mSystems">
        <title>Genome- and Community-Level Interaction Insights into Carbon Utilization and Element Cycling Functions of Hydrothermarchaeota in Hydrothermal Sediment.</title>
        <authorList>
            <person name="Zhou Z."/>
            <person name="Liu Y."/>
            <person name="Xu W."/>
            <person name="Pan J."/>
            <person name="Luo Z.H."/>
            <person name="Li M."/>
        </authorList>
    </citation>
    <scope>NUCLEOTIDE SEQUENCE [LARGE SCALE GENOMIC DNA]</scope>
    <source>
        <strain evidence="2">SpSt-289</strain>
    </source>
</reference>
<gene>
    <name evidence="2" type="ORF">ENQ20_04795</name>
</gene>
<protein>
    <submittedName>
        <fullName evidence="2">Endonuclease</fullName>
    </submittedName>
</protein>
<dbReference type="PANTHER" id="PTHR42834">
    <property type="entry name" value="ENDONUCLEASE/EXONUCLEASE/PHOSPHATASE FAMILY PROTEIN (AFU_ORTHOLOGUE AFUA_3G09210)"/>
    <property type="match status" value="1"/>
</dbReference>
<accession>A0A7C1FHT9</accession>
<dbReference type="GO" id="GO:0004519">
    <property type="term" value="F:endonuclease activity"/>
    <property type="evidence" value="ECO:0007669"/>
    <property type="project" value="UniProtKB-KW"/>
</dbReference>
<evidence type="ECO:0000259" key="1">
    <source>
        <dbReference type="Pfam" id="PF19580"/>
    </source>
</evidence>
<name>A0A7C1FHT9_9CHLR</name>
<dbReference type="AlphaFoldDB" id="A0A7C1FHT9"/>
<keyword evidence="2" id="KW-0540">Nuclease</keyword>